<dbReference type="SUPFAM" id="SSF52972">
    <property type="entry name" value="ITPase-like"/>
    <property type="match status" value="1"/>
</dbReference>
<evidence type="ECO:0000256" key="5">
    <source>
        <dbReference type="ARBA" id="ARBA00022801"/>
    </source>
</evidence>
<evidence type="ECO:0000313" key="13">
    <source>
        <dbReference type="EMBL" id="MBM3225236.1"/>
    </source>
</evidence>
<evidence type="ECO:0000256" key="7">
    <source>
        <dbReference type="ARBA" id="ARBA00023080"/>
    </source>
</evidence>
<name>A0A937W508_UNCTE</name>
<keyword evidence="8" id="KW-0464">Manganese</keyword>
<evidence type="ECO:0000256" key="2">
    <source>
        <dbReference type="ARBA" id="ARBA00001946"/>
    </source>
</evidence>
<feature type="domain" description="Non-canonical purine NTP phosphatase/PRRC1" evidence="12">
    <location>
        <begin position="6"/>
        <end position="108"/>
    </location>
</feature>
<dbReference type="EMBL" id="VGLS01000520">
    <property type="protein sequence ID" value="MBM3225236.1"/>
    <property type="molecule type" value="Genomic_DNA"/>
</dbReference>
<dbReference type="Proteomes" id="UP000712673">
    <property type="component" value="Unassembled WGS sequence"/>
</dbReference>
<keyword evidence="6" id="KW-0460">Magnesium</keyword>
<keyword evidence="7" id="KW-0546">Nucleotide metabolism</keyword>
<evidence type="ECO:0000256" key="10">
    <source>
        <dbReference type="ARBA" id="ARBA00048174"/>
    </source>
</evidence>
<dbReference type="InterPro" id="IPR029001">
    <property type="entry name" value="ITPase-like_fam"/>
</dbReference>
<dbReference type="EC" id="3.6.1.73" evidence="9"/>
<evidence type="ECO:0000256" key="9">
    <source>
        <dbReference type="ARBA" id="ARBA00038901"/>
    </source>
</evidence>
<keyword evidence="5" id="KW-0378">Hydrolase</keyword>
<accession>A0A937W508</accession>
<dbReference type="GO" id="GO:0046872">
    <property type="term" value="F:metal ion binding"/>
    <property type="evidence" value="ECO:0007669"/>
    <property type="project" value="UniProtKB-KW"/>
</dbReference>
<sequence length="116" mass="12146">VLAMPNAAYGVGIEGGIEDHAGTMTAFAWVVVLSQDQQLGQACTGTFTLPEAVAALVRQGKELGAADDIVFGRANSKQEQGAVGLLTGGIIDRTQLYVQAVILALIPFKQRSLYAL</sequence>
<comment type="cofactor">
    <cofactor evidence="1">
        <name>Mn(2+)</name>
        <dbReference type="ChEBI" id="CHEBI:29035"/>
    </cofactor>
</comment>
<comment type="catalytic activity">
    <reaction evidence="10">
        <text>ITP + H2O = IDP + phosphate + H(+)</text>
        <dbReference type="Rhea" id="RHEA:28330"/>
        <dbReference type="ChEBI" id="CHEBI:15377"/>
        <dbReference type="ChEBI" id="CHEBI:15378"/>
        <dbReference type="ChEBI" id="CHEBI:43474"/>
        <dbReference type="ChEBI" id="CHEBI:58280"/>
        <dbReference type="ChEBI" id="CHEBI:61402"/>
        <dbReference type="EC" id="3.6.1.73"/>
    </reaction>
</comment>
<dbReference type="GO" id="GO:0009117">
    <property type="term" value="P:nucleotide metabolic process"/>
    <property type="evidence" value="ECO:0007669"/>
    <property type="project" value="UniProtKB-KW"/>
</dbReference>
<keyword evidence="3" id="KW-0479">Metal-binding</keyword>
<dbReference type="GO" id="GO:0103023">
    <property type="term" value="F:ITPase activity"/>
    <property type="evidence" value="ECO:0007669"/>
    <property type="project" value="UniProtKB-EC"/>
</dbReference>
<evidence type="ECO:0000256" key="6">
    <source>
        <dbReference type="ARBA" id="ARBA00022842"/>
    </source>
</evidence>
<evidence type="ECO:0000256" key="1">
    <source>
        <dbReference type="ARBA" id="ARBA00001936"/>
    </source>
</evidence>
<comment type="caution">
    <text evidence="13">The sequence shown here is derived from an EMBL/GenBank/DDBJ whole genome shotgun (WGS) entry which is preliminary data.</text>
</comment>
<evidence type="ECO:0000256" key="11">
    <source>
        <dbReference type="ARBA" id="ARBA00048781"/>
    </source>
</evidence>
<evidence type="ECO:0000313" key="14">
    <source>
        <dbReference type="Proteomes" id="UP000712673"/>
    </source>
</evidence>
<dbReference type="InterPro" id="IPR026533">
    <property type="entry name" value="NTPase/PRRC1"/>
</dbReference>
<dbReference type="PANTHER" id="PTHR34699:SF2">
    <property type="entry name" value="NON-CANONICAL PURINE NTP PHOSPHATASE_PRRC1 DOMAIN-CONTAINING PROTEIN"/>
    <property type="match status" value="1"/>
</dbReference>
<dbReference type="InterPro" id="IPR050299">
    <property type="entry name" value="YjjX_NTPase"/>
</dbReference>
<evidence type="ECO:0000256" key="8">
    <source>
        <dbReference type="ARBA" id="ARBA00023211"/>
    </source>
</evidence>
<evidence type="ECO:0000259" key="12">
    <source>
        <dbReference type="Pfam" id="PF01931"/>
    </source>
</evidence>
<reference evidence="13" key="1">
    <citation type="submission" date="2019-03" db="EMBL/GenBank/DDBJ databases">
        <title>Lake Tanganyika Metagenome-Assembled Genomes (MAGs).</title>
        <authorList>
            <person name="Tran P."/>
        </authorList>
    </citation>
    <scope>NUCLEOTIDE SEQUENCE</scope>
    <source>
        <strain evidence="13">K_DeepCast_65m_m2_066</strain>
    </source>
</reference>
<evidence type="ECO:0000256" key="4">
    <source>
        <dbReference type="ARBA" id="ARBA00022741"/>
    </source>
</evidence>
<dbReference type="GO" id="GO:0000166">
    <property type="term" value="F:nucleotide binding"/>
    <property type="evidence" value="ECO:0007669"/>
    <property type="project" value="UniProtKB-KW"/>
</dbReference>
<dbReference type="GO" id="GO:0006772">
    <property type="term" value="P:thiamine metabolic process"/>
    <property type="evidence" value="ECO:0007669"/>
    <property type="project" value="TreeGrafter"/>
</dbReference>
<dbReference type="PANTHER" id="PTHR34699">
    <property type="match status" value="1"/>
</dbReference>
<dbReference type="Gene3D" id="3.90.950.10">
    <property type="match status" value="1"/>
</dbReference>
<organism evidence="13 14">
    <name type="scientific">Tectimicrobiota bacterium</name>
    <dbReference type="NCBI Taxonomy" id="2528274"/>
    <lineage>
        <taxon>Bacteria</taxon>
        <taxon>Pseudomonadati</taxon>
        <taxon>Nitrospinota/Tectimicrobiota group</taxon>
        <taxon>Candidatus Tectimicrobiota</taxon>
    </lineage>
</organism>
<gene>
    <name evidence="13" type="ORF">FJZ47_15740</name>
</gene>
<evidence type="ECO:0000256" key="3">
    <source>
        <dbReference type="ARBA" id="ARBA00022723"/>
    </source>
</evidence>
<proteinExistence type="predicted"/>
<comment type="cofactor">
    <cofactor evidence="2">
        <name>Mg(2+)</name>
        <dbReference type="ChEBI" id="CHEBI:18420"/>
    </cofactor>
</comment>
<dbReference type="Pfam" id="PF01931">
    <property type="entry name" value="NTPase_I-T"/>
    <property type="match status" value="1"/>
</dbReference>
<keyword evidence="4" id="KW-0547">Nucleotide-binding</keyword>
<protein>
    <recommendedName>
        <fullName evidence="9">inosine/xanthosine triphosphatase</fullName>
        <ecNumber evidence="9">3.6.1.73</ecNumber>
    </recommendedName>
</protein>
<comment type="catalytic activity">
    <reaction evidence="11">
        <text>XTP + H2O = XDP + phosphate + H(+)</text>
        <dbReference type="Rhea" id="RHEA:28406"/>
        <dbReference type="ChEBI" id="CHEBI:15377"/>
        <dbReference type="ChEBI" id="CHEBI:15378"/>
        <dbReference type="ChEBI" id="CHEBI:43474"/>
        <dbReference type="ChEBI" id="CHEBI:59884"/>
        <dbReference type="ChEBI" id="CHEBI:61314"/>
        <dbReference type="EC" id="3.6.1.73"/>
    </reaction>
</comment>
<dbReference type="AlphaFoldDB" id="A0A937W508"/>
<feature type="non-terminal residue" evidence="13">
    <location>
        <position position="1"/>
    </location>
</feature>